<keyword evidence="3" id="KW-0378">Hydrolase</keyword>
<dbReference type="InterPro" id="IPR000387">
    <property type="entry name" value="Tyr_Pase_dom"/>
</dbReference>
<evidence type="ECO:0000256" key="3">
    <source>
        <dbReference type="ARBA" id="ARBA00022801"/>
    </source>
</evidence>
<evidence type="ECO:0000256" key="4">
    <source>
        <dbReference type="ARBA" id="ARBA00022912"/>
    </source>
</evidence>
<dbReference type="InterPro" id="IPR029021">
    <property type="entry name" value="Prot-tyrosine_phosphatase-like"/>
</dbReference>
<evidence type="ECO:0000259" key="7">
    <source>
        <dbReference type="PROSITE" id="PS50056"/>
    </source>
</evidence>
<evidence type="ECO:0000259" key="6">
    <source>
        <dbReference type="PROSITE" id="PS50054"/>
    </source>
</evidence>
<dbReference type="PROSITE" id="PS50056">
    <property type="entry name" value="TYR_PHOSPHATASE_2"/>
    <property type="match status" value="1"/>
</dbReference>
<name>A0ABR2UJJ3_9PEZI</name>
<dbReference type="SMART" id="SM00195">
    <property type="entry name" value="DSPc"/>
    <property type="match status" value="1"/>
</dbReference>
<feature type="compositionally biased region" description="Basic and acidic residues" evidence="5">
    <location>
        <begin position="95"/>
        <end position="104"/>
    </location>
</feature>
<accession>A0ABR2UJJ3</accession>
<dbReference type="PROSITE" id="PS50054">
    <property type="entry name" value="TYR_PHOSPHATASE_DUAL"/>
    <property type="match status" value="1"/>
</dbReference>
<dbReference type="EC" id="3.1.3.48" evidence="2"/>
<comment type="similarity">
    <text evidence="1">Belongs to the protein-tyrosine phosphatase family. Non-receptor class dual specificity subfamily.</text>
</comment>
<protein>
    <recommendedName>
        <fullName evidence="2">protein-tyrosine-phosphatase</fullName>
        <ecNumber evidence="2">3.1.3.48</ecNumber>
    </recommendedName>
</protein>
<proteinExistence type="inferred from homology"/>
<keyword evidence="4" id="KW-0904">Protein phosphatase</keyword>
<feature type="domain" description="Tyrosine-protein phosphatase" evidence="6">
    <location>
        <begin position="4"/>
        <end position="195"/>
    </location>
</feature>
<dbReference type="PANTHER" id="PTHR45848:SF4">
    <property type="entry name" value="DUAL SPECIFICITY PROTEIN PHOSPHATASE 12"/>
    <property type="match status" value="1"/>
</dbReference>
<organism evidence="8 9">
    <name type="scientific">Seiridium unicorne</name>
    <dbReference type="NCBI Taxonomy" id="138068"/>
    <lineage>
        <taxon>Eukaryota</taxon>
        <taxon>Fungi</taxon>
        <taxon>Dikarya</taxon>
        <taxon>Ascomycota</taxon>
        <taxon>Pezizomycotina</taxon>
        <taxon>Sordariomycetes</taxon>
        <taxon>Xylariomycetidae</taxon>
        <taxon>Amphisphaeriales</taxon>
        <taxon>Sporocadaceae</taxon>
        <taxon>Seiridium</taxon>
    </lineage>
</organism>
<dbReference type="Gene3D" id="3.90.190.10">
    <property type="entry name" value="Protein tyrosine phosphatase superfamily"/>
    <property type="match status" value="1"/>
</dbReference>
<evidence type="ECO:0000313" key="9">
    <source>
        <dbReference type="Proteomes" id="UP001408356"/>
    </source>
</evidence>
<dbReference type="PIRSF" id="PIRSF000941">
    <property type="entry name" value="DUSP12"/>
    <property type="match status" value="1"/>
</dbReference>
<gene>
    <name evidence="8" type="ORF">SUNI508_10918</name>
</gene>
<dbReference type="Proteomes" id="UP001408356">
    <property type="component" value="Unassembled WGS sequence"/>
</dbReference>
<evidence type="ECO:0000256" key="1">
    <source>
        <dbReference type="ARBA" id="ARBA00008601"/>
    </source>
</evidence>
<feature type="region of interest" description="Disordered" evidence="5">
    <location>
        <begin position="82"/>
        <end position="106"/>
    </location>
</feature>
<comment type="caution">
    <text evidence="8">The sequence shown here is derived from an EMBL/GenBank/DDBJ whole genome shotgun (WGS) entry which is preliminary data.</text>
</comment>
<evidence type="ECO:0000256" key="5">
    <source>
        <dbReference type="SAM" id="MobiDB-lite"/>
    </source>
</evidence>
<evidence type="ECO:0000313" key="8">
    <source>
        <dbReference type="EMBL" id="KAK9414800.1"/>
    </source>
</evidence>
<feature type="domain" description="Tyrosine specific protein phosphatases" evidence="7">
    <location>
        <begin position="103"/>
        <end position="169"/>
    </location>
</feature>
<dbReference type="SUPFAM" id="SSF52799">
    <property type="entry name" value="(Phosphotyrosine protein) phosphatases II"/>
    <property type="match status" value="1"/>
</dbReference>
<keyword evidence="9" id="KW-1185">Reference proteome</keyword>
<dbReference type="InterPro" id="IPR016278">
    <property type="entry name" value="DUSP12"/>
</dbReference>
<evidence type="ECO:0000256" key="2">
    <source>
        <dbReference type="ARBA" id="ARBA00013064"/>
    </source>
</evidence>
<dbReference type="InterPro" id="IPR020422">
    <property type="entry name" value="TYR_PHOSPHATASE_DUAL_dom"/>
</dbReference>
<dbReference type="PANTHER" id="PTHR45848">
    <property type="entry name" value="DUAL SPECIFICITY PROTEIN PHOSPHATASE 12 FAMILY MEMBER"/>
    <property type="match status" value="1"/>
</dbReference>
<reference evidence="8 9" key="1">
    <citation type="journal article" date="2024" name="J. Plant Pathol.">
        <title>Sequence and assembly of the genome of Seiridium unicorne, isolate CBS 538.82, causal agent of cypress canker disease.</title>
        <authorList>
            <person name="Scali E."/>
            <person name="Rocca G.D."/>
            <person name="Danti R."/>
            <person name="Garbelotto M."/>
            <person name="Barberini S."/>
            <person name="Baroncelli R."/>
            <person name="Emiliani G."/>
        </authorList>
    </citation>
    <scope>NUCLEOTIDE SEQUENCE [LARGE SCALE GENOMIC DNA]</scope>
    <source>
        <strain evidence="8 9">BM-138-508</strain>
    </source>
</reference>
<dbReference type="EMBL" id="JARVKF010000422">
    <property type="protein sequence ID" value="KAK9414800.1"/>
    <property type="molecule type" value="Genomic_DNA"/>
</dbReference>
<sequence>MAFNRISGKEDLYVGGIFALRKPELLEDKNITSVLSVIKYSFEGWGARAERFKHKSIDVDDVEDEDLLAHLSSAVRFIEQGLHPLDDSPTSGQDLSKEDGDNKSEQAGSGAVYVHCAMGKSRSVTCVVAYLLYKFPHRFGGKQFVSSAASTAQRRETAPEAVAQAVKWVQQSRPIAEPNPGFMRQLELWWEMGCPTSSDDAVENHPIYQKWLYENKLKEARDAGMAPEADWIRFEDEAEPTEDQSEQNMSNKQLRCKKCRRVLANSQFIVDHQGTGNKGNAQAPCPHVFVETLSWMRPYLEDGTLDGRLICPNAKCNAIVGRFAWQGFKCSCGEWVCPAFSLNRSRVDEADVRPAGMGIRMPPGRNGSL</sequence>